<accession>A0A1B6EM53</accession>
<evidence type="ECO:0000313" key="13">
    <source>
        <dbReference type="EMBL" id="JAS38984.1"/>
    </source>
</evidence>
<protein>
    <submittedName>
        <fullName evidence="13">Uncharacterized protein</fullName>
    </submittedName>
</protein>
<feature type="non-terminal residue" evidence="13">
    <location>
        <position position="133"/>
    </location>
</feature>
<evidence type="ECO:0000256" key="8">
    <source>
        <dbReference type="ARBA" id="ARBA00023180"/>
    </source>
</evidence>
<dbReference type="PANTHER" id="PTHR10822:SF29">
    <property type="entry name" value="DIVISION ABNORMALLY DELAYED PROTEIN"/>
    <property type="match status" value="1"/>
</dbReference>
<evidence type="ECO:0000256" key="10">
    <source>
        <dbReference type="ARBA" id="ARBA00023288"/>
    </source>
</evidence>
<dbReference type="GO" id="GO:0005576">
    <property type="term" value="C:extracellular region"/>
    <property type="evidence" value="ECO:0007669"/>
    <property type="project" value="TreeGrafter"/>
</dbReference>
<keyword evidence="10 12" id="KW-0449">Lipoprotein</keyword>
<dbReference type="GO" id="GO:0090263">
    <property type="term" value="P:positive regulation of canonical Wnt signaling pathway"/>
    <property type="evidence" value="ECO:0007669"/>
    <property type="project" value="TreeGrafter"/>
</dbReference>
<evidence type="ECO:0000256" key="7">
    <source>
        <dbReference type="ARBA" id="ARBA00023136"/>
    </source>
</evidence>
<dbReference type="EMBL" id="GECZ01030785">
    <property type="protein sequence ID" value="JAS38984.1"/>
    <property type="molecule type" value="Transcribed_RNA"/>
</dbReference>
<dbReference type="GO" id="GO:0009986">
    <property type="term" value="C:cell surface"/>
    <property type="evidence" value="ECO:0007669"/>
    <property type="project" value="TreeGrafter"/>
</dbReference>
<dbReference type="Pfam" id="PF01153">
    <property type="entry name" value="Glypican"/>
    <property type="match status" value="1"/>
</dbReference>
<evidence type="ECO:0000256" key="11">
    <source>
        <dbReference type="RuleBase" id="RU003518"/>
    </source>
</evidence>
<keyword evidence="8" id="KW-0325">Glycoprotein</keyword>
<keyword evidence="3" id="KW-1003">Cell membrane</keyword>
<evidence type="ECO:0000256" key="4">
    <source>
        <dbReference type="ARBA" id="ARBA00022622"/>
    </source>
</evidence>
<sequence>NNDEHFDENLWYLVTSISRKSRFFANLADNVCIATGLTSTSDQGCWNGFDVGEYSKTIVDAKFSMQKYNPELRVLDSDGDSDKITKLTEKLRQIYHEIVDLTTVDSYLDNEDIMQGDEADMSGSGDDINDTEM</sequence>
<dbReference type="GO" id="GO:0016477">
    <property type="term" value="P:cell migration"/>
    <property type="evidence" value="ECO:0007669"/>
    <property type="project" value="TreeGrafter"/>
</dbReference>
<evidence type="ECO:0000256" key="12">
    <source>
        <dbReference type="RuleBase" id="RU003519"/>
    </source>
</evidence>
<comment type="similarity">
    <text evidence="2 11">Belongs to the glypican family.</text>
</comment>
<organism evidence="13">
    <name type="scientific">Cuerna arida</name>
    <dbReference type="NCBI Taxonomy" id="1464854"/>
    <lineage>
        <taxon>Eukaryota</taxon>
        <taxon>Metazoa</taxon>
        <taxon>Ecdysozoa</taxon>
        <taxon>Arthropoda</taxon>
        <taxon>Hexapoda</taxon>
        <taxon>Insecta</taxon>
        <taxon>Pterygota</taxon>
        <taxon>Neoptera</taxon>
        <taxon>Paraneoptera</taxon>
        <taxon>Hemiptera</taxon>
        <taxon>Auchenorrhyncha</taxon>
        <taxon>Membracoidea</taxon>
        <taxon>Cicadellidae</taxon>
        <taxon>Cicadellinae</taxon>
        <taxon>Proconiini</taxon>
        <taxon>Cuerna</taxon>
    </lineage>
</organism>
<evidence type="ECO:0000256" key="2">
    <source>
        <dbReference type="ARBA" id="ARBA00010260"/>
    </source>
</evidence>
<dbReference type="GO" id="GO:1905475">
    <property type="term" value="P:regulation of protein localization to membrane"/>
    <property type="evidence" value="ECO:0007669"/>
    <property type="project" value="TreeGrafter"/>
</dbReference>
<keyword evidence="9 12" id="KW-0357">Heparan sulfate</keyword>
<evidence type="ECO:0000256" key="5">
    <source>
        <dbReference type="ARBA" id="ARBA00022729"/>
    </source>
</evidence>
<evidence type="ECO:0000256" key="1">
    <source>
        <dbReference type="ARBA" id="ARBA00004609"/>
    </source>
</evidence>
<dbReference type="InterPro" id="IPR001863">
    <property type="entry name" value="Glypican"/>
</dbReference>
<dbReference type="AlphaFoldDB" id="A0A1B6EM53"/>
<feature type="non-terminal residue" evidence="13">
    <location>
        <position position="1"/>
    </location>
</feature>
<gene>
    <name evidence="13" type="ORF">g.1348</name>
</gene>
<keyword evidence="5" id="KW-0732">Signal</keyword>
<evidence type="ECO:0000256" key="9">
    <source>
        <dbReference type="ARBA" id="ARBA00023207"/>
    </source>
</evidence>
<dbReference type="GO" id="GO:0005886">
    <property type="term" value="C:plasma membrane"/>
    <property type="evidence" value="ECO:0007669"/>
    <property type="project" value="UniProtKB-SubCell"/>
</dbReference>
<keyword evidence="7 12" id="KW-0472">Membrane</keyword>
<evidence type="ECO:0000256" key="3">
    <source>
        <dbReference type="ARBA" id="ARBA00022475"/>
    </source>
</evidence>
<reference evidence="13" key="1">
    <citation type="submission" date="2015-11" db="EMBL/GenBank/DDBJ databases">
        <title>De novo transcriptome assembly of four potential Pierce s Disease insect vectors from Arizona vineyards.</title>
        <authorList>
            <person name="Tassone E.E."/>
        </authorList>
    </citation>
    <scope>NUCLEOTIDE SEQUENCE</scope>
</reference>
<dbReference type="PANTHER" id="PTHR10822">
    <property type="entry name" value="GLYPICAN"/>
    <property type="match status" value="1"/>
</dbReference>
<name>A0A1B6EM53_9HEMI</name>
<evidence type="ECO:0000256" key="6">
    <source>
        <dbReference type="ARBA" id="ARBA00022974"/>
    </source>
</evidence>
<dbReference type="GO" id="GO:0098552">
    <property type="term" value="C:side of membrane"/>
    <property type="evidence" value="ECO:0007669"/>
    <property type="project" value="UniProtKB-KW"/>
</dbReference>
<proteinExistence type="inferred from homology"/>
<keyword evidence="4 12" id="KW-0336">GPI-anchor</keyword>
<comment type="function">
    <text evidence="12">Cell surface proteoglycan.</text>
</comment>
<keyword evidence="6 12" id="KW-0654">Proteoglycan</keyword>
<comment type="subcellular location">
    <subcellularLocation>
        <location evidence="1 12">Cell membrane</location>
        <topology evidence="1 12">Lipid-anchor</topology>
        <topology evidence="1 12">GPI-anchor</topology>
    </subcellularLocation>
</comment>